<organism evidence="2 3">
    <name type="scientific">Dothidotthia symphoricarpi CBS 119687</name>
    <dbReference type="NCBI Taxonomy" id="1392245"/>
    <lineage>
        <taxon>Eukaryota</taxon>
        <taxon>Fungi</taxon>
        <taxon>Dikarya</taxon>
        <taxon>Ascomycota</taxon>
        <taxon>Pezizomycotina</taxon>
        <taxon>Dothideomycetes</taxon>
        <taxon>Pleosporomycetidae</taxon>
        <taxon>Pleosporales</taxon>
        <taxon>Dothidotthiaceae</taxon>
        <taxon>Dothidotthia</taxon>
    </lineage>
</organism>
<sequence>MAPPRTAKTSLTSNRQSRKRVVEEVEETEARDDTDVLDVDDEAGDEEPQESQDTSERLDQMMAKIVNDQRTRHKVDKHVVGKSYNTACTTLQTSINALFDDHEDKASSAYQVQVKRLKHLLDEKTRLEVAMADKLKQLQAGYDAHSRDLELVVNRRIKEMNHAEGI</sequence>
<proteinExistence type="predicted"/>
<evidence type="ECO:0000313" key="3">
    <source>
        <dbReference type="Proteomes" id="UP000799771"/>
    </source>
</evidence>
<dbReference type="OrthoDB" id="3747906at2759"/>
<dbReference type="GeneID" id="54411613"/>
<gene>
    <name evidence="2" type="ORF">P153DRAFT_392810</name>
</gene>
<feature type="region of interest" description="Disordered" evidence="1">
    <location>
        <begin position="1"/>
        <end position="57"/>
    </location>
</feature>
<reference evidence="2" key="1">
    <citation type="journal article" date="2020" name="Stud. Mycol.">
        <title>101 Dothideomycetes genomes: a test case for predicting lifestyles and emergence of pathogens.</title>
        <authorList>
            <person name="Haridas S."/>
            <person name="Albert R."/>
            <person name="Binder M."/>
            <person name="Bloem J."/>
            <person name="Labutti K."/>
            <person name="Salamov A."/>
            <person name="Andreopoulos B."/>
            <person name="Baker S."/>
            <person name="Barry K."/>
            <person name="Bills G."/>
            <person name="Bluhm B."/>
            <person name="Cannon C."/>
            <person name="Castanera R."/>
            <person name="Culley D."/>
            <person name="Daum C."/>
            <person name="Ezra D."/>
            <person name="Gonzalez J."/>
            <person name="Henrissat B."/>
            <person name="Kuo A."/>
            <person name="Liang C."/>
            <person name="Lipzen A."/>
            <person name="Lutzoni F."/>
            <person name="Magnuson J."/>
            <person name="Mondo S."/>
            <person name="Nolan M."/>
            <person name="Ohm R."/>
            <person name="Pangilinan J."/>
            <person name="Park H.-J."/>
            <person name="Ramirez L."/>
            <person name="Alfaro M."/>
            <person name="Sun H."/>
            <person name="Tritt A."/>
            <person name="Yoshinaga Y."/>
            <person name="Zwiers L.-H."/>
            <person name="Turgeon B."/>
            <person name="Goodwin S."/>
            <person name="Spatafora J."/>
            <person name="Crous P."/>
            <person name="Grigoriev I."/>
        </authorList>
    </citation>
    <scope>NUCLEOTIDE SEQUENCE</scope>
    <source>
        <strain evidence="2">CBS 119687</strain>
    </source>
</reference>
<protein>
    <submittedName>
        <fullName evidence="2">Uncharacterized protein</fullName>
    </submittedName>
</protein>
<evidence type="ECO:0000256" key="1">
    <source>
        <dbReference type="SAM" id="MobiDB-lite"/>
    </source>
</evidence>
<evidence type="ECO:0000313" key="2">
    <source>
        <dbReference type="EMBL" id="KAF2134204.1"/>
    </source>
</evidence>
<name>A0A6A6ATB3_9PLEO</name>
<dbReference type="Proteomes" id="UP000799771">
    <property type="component" value="Unassembled WGS sequence"/>
</dbReference>
<accession>A0A6A6ATB3</accession>
<keyword evidence="3" id="KW-1185">Reference proteome</keyword>
<feature type="compositionally biased region" description="Acidic residues" evidence="1">
    <location>
        <begin position="24"/>
        <end position="50"/>
    </location>
</feature>
<dbReference type="EMBL" id="ML977498">
    <property type="protein sequence ID" value="KAF2134204.1"/>
    <property type="molecule type" value="Genomic_DNA"/>
</dbReference>
<dbReference type="AlphaFoldDB" id="A0A6A6ATB3"/>
<dbReference type="RefSeq" id="XP_033528591.1">
    <property type="nucleotide sequence ID" value="XM_033671181.1"/>
</dbReference>